<accession>A0A844FZY1</accession>
<feature type="transmembrane region" description="Helical" evidence="2">
    <location>
        <begin position="166"/>
        <end position="199"/>
    </location>
</feature>
<evidence type="ECO:0000313" key="4">
    <source>
        <dbReference type="Proteomes" id="UP000435649"/>
    </source>
</evidence>
<feature type="transmembrane region" description="Helical" evidence="2">
    <location>
        <begin position="211"/>
        <end position="233"/>
    </location>
</feature>
<protein>
    <recommendedName>
        <fullName evidence="5">4-amino-4-deoxy-L-arabinose transferase-like glycosyltransferase</fullName>
    </recommendedName>
</protein>
<evidence type="ECO:0000256" key="1">
    <source>
        <dbReference type="SAM" id="MobiDB-lite"/>
    </source>
</evidence>
<organism evidence="3 4">
    <name type="scientific">Victivallis lenta</name>
    <dbReference type="NCBI Taxonomy" id="2606640"/>
    <lineage>
        <taxon>Bacteria</taxon>
        <taxon>Pseudomonadati</taxon>
        <taxon>Lentisphaerota</taxon>
        <taxon>Lentisphaeria</taxon>
        <taxon>Victivallales</taxon>
        <taxon>Victivallaceae</taxon>
        <taxon>Victivallis</taxon>
    </lineage>
</organism>
<keyword evidence="4" id="KW-1185">Reference proteome</keyword>
<dbReference type="EMBL" id="VUNS01000004">
    <property type="protein sequence ID" value="MST96463.1"/>
    <property type="molecule type" value="Genomic_DNA"/>
</dbReference>
<gene>
    <name evidence="3" type="ORF">FYJ85_05315</name>
</gene>
<feature type="transmembrane region" description="Helical" evidence="2">
    <location>
        <begin position="418"/>
        <end position="437"/>
    </location>
</feature>
<evidence type="ECO:0000313" key="3">
    <source>
        <dbReference type="EMBL" id="MST96463.1"/>
    </source>
</evidence>
<dbReference type="Proteomes" id="UP000435649">
    <property type="component" value="Unassembled WGS sequence"/>
</dbReference>
<name>A0A844FZY1_9BACT</name>
<reference evidence="3 4" key="1">
    <citation type="submission" date="2019-08" db="EMBL/GenBank/DDBJ databases">
        <title>In-depth cultivation of the pig gut microbiome towards novel bacterial diversity and tailored functional studies.</title>
        <authorList>
            <person name="Wylensek D."/>
            <person name="Hitch T.C.A."/>
            <person name="Clavel T."/>
        </authorList>
    </citation>
    <scope>NUCLEOTIDE SEQUENCE [LARGE SCALE GENOMIC DNA]</scope>
    <source>
        <strain evidence="3 4">BBE-744-WT-12</strain>
    </source>
</reference>
<proteinExistence type="predicted"/>
<dbReference type="AlphaFoldDB" id="A0A844FZY1"/>
<keyword evidence="2" id="KW-0472">Membrane</keyword>
<sequence length="560" mass="63137">MGVYRETNIPRWLGILTLAVAFLILFEPWFLGIRELFRLEGFYAVQAAEFSPSSSIVTAHGVAIRNAYPLYPALTALLNRGFGLEMELALRLLSVVMVAASAAVVFIAAASERSSRAGFAAAAMFLGSNLILEKGIDGDPATMSMFLLLAAQLVFFQFGVRRTNWSMGWICALGLLALGFLAGGFWVILLFVFPMFFFRRPLSVKSKFRKAGFPIGVAILAGTVLLWGLPYWVMSHTVPLESLWWAENSFLEYLLKLLCFPVEFAVRLLPWTLIAWVPFCVALQALDETPIFSRYLRTLTIATFGLLWLLPDNDPRDFLFLLGPLSILVGINYELAMRRYGHTFRKWLILCEYFAVGAAVAIAVGCFAPEEFLSSFMSLTHTSDFSDSFHYRVIAVGASALLLLLAAYLHWGRRTRPVWLMLLCTSVAVGIFFWVVLQPYRAQDREKREFGRTIAEAMKAESSGLLYKSNILDLYGELFYSGKEVRKLQEPFRLPAGERVVYLLGTEFPQRPDRIWTNLLPPGYTYKKHRLGLWKGELRPQEEEEEEEEAASPLSPVSAP</sequence>
<feature type="transmembrane region" description="Helical" evidence="2">
    <location>
        <begin position="317"/>
        <end position="335"/>
    </location>
</feature>
<comment type="caution">
    <text evidence="3">The sequence shown here is derived from an EMBL/GenBank/DDBJ whole genome shotgun (WGS) entry which is preliminary data.</text>
</comment>
<feature type="transmembrane region" description="Helical" evidence="2">
    <location>
        <begin position="389"/>
        <end position="411"/>
    </location>
</feature>
<evidence type="ECO:0000256" key="2">
    <source>
        <dbReference type="SAM" id="Phobius"/>
    </source>
</evidence>
<keyword evidence="2" id="KW-0812">Transmembrane</keyword>
<feature type="transmembrane region" description="Helical" evidence="2">
    <location>
        <begin position="144"/>
        <end position="160"/>
    </location>
</feature>
<feature type="region of interest" description="Disordered" evidence="1">
    <location>
        <begin position="537"/>
        <end position="560"/>
    </location>
</feature>
<dbReference type="RefSeq" id="WP_154417210.1">
    <property type="nucleotide sequence ID" value="NZ_VUNS01000004.1"/>
</dbReference>
<feature type="transmembrane region" description="Helical" evidence="2">
    <location>
        <begin position="253"/>
        <end position="283"/>
    </location>
</feature>
<feature type="transmembrane region" description="Helical" evidence="2">
    <location>
        <begin position="295"/>
        <end position="311"/>
    </location>
</feature>
<keyword evidence="2" id="KW-1133">Transmembrane helix</keyword>
<feature type="transmembrane region" description="Helical" evidence="2">
    <location>
        <begin position="347"/>
        <end position="369"/>
    </location>
</feature>
<feature type="transmembrane region" description="Helical" evidence="2">
    <location>
        <begin position="88"/>
        <end position="109"/>
    </location>
</feature>
<evidence type="ECO:0008006" key="5">
    <source>
        <dbReference type="Google" id="ProtNLM"/>
    </source>
</evidence>
<feature type="transmembrane region" description="Helical" evidence="2">
    <location>
        <begin position="12"/>
        <end position="31"/>
    </location>
</feature>